<dbReference type="InterPro" id="IPR019734">
    <property type="entry name" value="TPR_rpt"/>
</dbReference>
<name>A0A2J6QQV7_9HELO</name>
<dbReference type="PANTHER" id="PTHR35205:SF1">
    <property type="entry name" value="ZU5 DOMAIN-CONTAINING PROTEIN"/>
    <property type="match status" value="1"/>
</dbReference>
<organism evidence="5 6">
    <name type="scientific">Hyaloscypha hepaticicola</name>
    <dbReference type="NCBI Taxonomy" id="2082293"/>
    <lineage>
        <taxon>Eukaryota</taxon>
        <taxon>Fungi</taxon>
        <taxon>Dikarya</taxon>
        <taxon>Ascomycota</taxon>
        <taxon>Pezizomycotina</taxon>
        <taxon>Leotiomycetes</taxon>
        <taxon>Helotiales</taxon>
        <taxon>Hyaloscyphaceae</taxon>
        <taxon>Hyaloscypha</taxon>
    </lineage>
</organism>
<dbReference type="Pfam" id="PF17874">
    <property type="entry name" value="TPR_MalT"/>
    <property type="match status" value="1"/>
</dbReference>
<accession>A0A2J6QQV7</accession>
<evidence type="ECO:0000313" key="5">
    <source>
        <dbReference type="EMBL" id="PMD28642.1"/>
    </source>
</evidence>
<dbReference type="STRING" id="1745343.A0A2J6QQV7"/>
<feature type="domain" description="DUF7779" evidence="4">
    <location>
        <begin position="268"/>
        <end position="357"/>
    </location>
</feature>
<dbReference type="GO" id="GO:0043531">
    <property type="term" value="F:ADP binding"/>
    <property type="evidence" value="ECO:0007669"/>
    <property type="project" value="InterPro"/>
</dbReference>
<dbReference type="InterPro" id="IPR011990">
    <property type="entry name" value="TPR-like_helical_dom_sf"/>
</dbReference>
<feature type="domain" description="NB-ARC" evidence="2">
    <location>
        <begin position="37"/>
        <end position="188"/>
    </location>
</feature>
<dbReference type="InterPro" id="IPR027417">
    <property type="entry name" value="P-loop_NTPase"/>
</dbReference>
<evidence type="ECO:0000256" key="1">
    <source>
        <dbReference type="PROSITE-ProRule" id="PRU00339"/>
    </source>
</evidence>
<reference evidence="5 6" key="1">
    <citation type="submission" date="2016-05" db="EMBL/GenBank/DDBJ databases">
        <title>A degradative enzymes factory behind the ericoid mycorrhizal symbiosis.</title>
        <authorList>
            <consortium name="DOE Joint Genome Institute"/>
            <person name="Martino E."/>
            <person name="Morin E."/>
            <person name="Grelet G."/>
            <person name="Kuo A."/>
            <person name="Kohler A."/>
            <person name="Daghino S."/>
            <person name="Barry K."/>
            <person name="Choi C."/>
            <person name="Cichocki N."/>
            <person name="Clum A."/>
            <person name="Copeland A."/>
            <person name="Hainaut M."/>
            <person name="Haridas S."/>
            <person name="Labutti K."/>
            <person name="Lindquist E."/>
            <person name="Lipzen A."/>
            <person name="Khouja H.-R."/>
            <person name="Murat C."/>
            <person name="Ohm R."/>
            <person name="Olson A."/>
            <person name="Spatafora J."/>
            <person name="Veneault-Fourrey C."/>
            <person name="Henrissat B."/>
            <person name="Grigoriev I."/>
            <person name="Martin F."/>
            <person name="Perotto S."/>
        </authorList>
    </citation>
    <scope>NUCLEOTIDE SEQUENCE [LARGE SCALE GENOMIC DNA]</scope>
    <source>
        <strain evidence="5 6">UAMH 7357</strain>
    </source>
</reference>
<evidence type="ECO:0000259" key="3">
    <source>
        <dbReference type="Pfam" id="PF17874"/>
    </source>
</evidence>
<dbReference type="EMBL" id="KZ613464">
    <property type="protein sequence ID" value="PMD28642.1"/>
    <property type="molecule type" value="Genomic_DNA"/>
</dbReference>
<dbReference type="PANTHER" id="PTHR35205">
    <property type="entry name" value="NB-ARC AND TPR DOMAIN PROTEIN"/>
    <property type="match status" value="1"/>
</dbReference>
<sequence>MELMKSTNISHDVLPCYLVPFGVDEQFHGRLSILKSLQNGLHHEKGALKTNVLWGMGGVGKTKIALQYVNKCRQDFDAIFWISADNSIKLTQDFLEVSKKLHLSPNVDDAQDAVAAMSKVKTWLATTDCRWLLVFDNADDPDILLNAWPGASTGSILITSRDSTAAFGTSAETIHVLPFDEETSVEAFLGLVGRDRNSRSDQDAAREISRELGGLPLAINQISGFIVQQKLALKDFLPLYRKNASKIDARKLKRGDYGHTLSTVWELSLAQLSGISSTLQKLLAFFDPDKINESVLLEGSEHLESEKFEFLRDDMDFLDAKEPLLKAALIDRSSETEPLTIHRLIQAAVMKRLTTNERIEYFDAAITILSYGFPNTWNTVTSHQFTAWAKCELCLPHVNFLIEQSRKYNLKASDPKKFSELILRCCWYLYEREHYSEARQFMETALETLEEKDSLMYASATMLHGLIELDTNNVQKALESFLLAFSIRQPLMDPDDAFVASSLNALSIAYTELGDFDKAVETGQQAIEIRLRTKSDRIGNSYSNMASLLMRMGKADEAEEMLKRCPSLKDFTDETFLQTGNPRFSGDMVLLARIRLQQGRLDDAIRLSSRALAFRQKLLGSRLKVCDSLYQVANMLEIRGDLSSSIKHPEAKGYEARAQFRLSRLYQALGNSEKSHQFEVEAKKARMEISHDSSDTNFTDKDYDELVLWMLW</sequence>
<feature type="repeat" description="TPR" evidence="1">
    <location>
        <begin position="500"/>
        <end position="533"/>
    </location>
</feature>
<evidence type="ECO:0000259" key="4">
    <source>
        <dbReference type="Pfam" id="PF25000"/>
    </source>
</evidence>
<dbReference type="Pfam" id="PF25000">
    <property type="entry name" value="DUF7779"/>
    <property type="match status" value="1"/>
</dbReference>
<evidence type="ECO:0000259" key="2">
    <source>
        <dbReference type="Pfam" id="PF00931"/>
    </source>
</evidence>
<dbReference type="PRINTS" id="PR00364">
    <property type="entry name" value="DISEASERSIST"/>
</dbReference>
<dbReference type="AlphaFoldDB" id="A0A2J6QQV7"/>
<dbReference type="Gene3D" id="3.40.50.300">
    <property type="entry name" value="P-loop containing nucleotide triphosphate hydrolases"/>
    <property type="match status" value="1"/>
</dbReference>
<dbReference type="SUPFAM" id="SSF52540">
    <property type="entry name" value="P-loop containing nucleoside triphosphate hydrolases"/>
    <property type="match status" value="1"/>
</dbReference>
<feature type="domain" description="MalT-like TPR region" evidence="3">
    <location>
        <begin position="432"/>
        <end position="614"/>
    </location>
</feature>
<proteinExistence type="predicted"/>
<evidence type="ECO:0000313" key="6">
    <source>
        <dbReference type="Proteomes" id="UP000235672"/>
    </source>
</evidence>
<dbReference type="InterPro" id="IPR002182">
    <property type="entry name" value="NB-ARC"/>
</dbReference>
<dbReference type="InterPro" id="IPR041617">
    <property type="entry name" value="TPR_MalT"/>
</dbReference>
<dbReference type="OrthoDB" id="6161812at2759"/>
<keyword evidence="1" id="KW-0802">TPR repeat</keyword>
<keyword evidence="6" id="KW-1185">Reference proteome</keyword>
<protein>
    <submittedName>
        <fullName evidence="5">TPR-like protein</fullName>
    </submittedName>
</protein>
<dbReference type="Proteomes" id="UP000235672">
    <property type="component" value="Unassembled WGS sequence"/>
</dbReference>
<dbReference type="Pfam" id="PF00931">
    <property type="entry name" value="NB-ARC"/>
    <property type="match status" value="1"/>
</dbReference>
<dbReference type="SMART" id="SM00028">
    <property type="entry name" value="TPR"/>
    <property type="match status" value="3"/>
</dbReference>
<dbReference type="Gene3D" id="1.25.40.10">
    <property type="entry name" value="Tetratricopeptide repeat domain"/>
    <property type="match status" value="2"/>
</dbReference>
<gene>
    <name evidence="5" type="ORF">NA56DRAFT_714849</name>
</gene>
<dbReference type="SUPFAM" id="SSF48452">
    <property type="entry name" value="TPR-like"/>
    <property type="match status" value="2"/>
</dbReference>
<dbReference type="InterPro" id="IPR056681">
    <property type="entry name" value="DUF7779"/>
</dbReference>
<dbReference type="PROSITE" id="PS50005">
    <property type="entry name" value="TPR"/>
    <property type="match status" value="1"/>
</dbReference>